<dbReference type="GO" id="GO:0060271">
    <property type="term" value="P:cilium assembly"/>
    <property type="evidence" value="ECO:0007669"/>
    <property type="project" value="UniProtKB-UniRule"/>
</dbReference>
<evidence type="ECO:0000256" key="3">
    <source>
        <dbReference type="RuleBase" id="RU367040"/>
    </source>
</evidence>
<evidence type="ECO:0000256" key="4">
    <source>
        <dbReference type="SAM" id="Coils"/>
    </source>
</evidence>
<dbReference type="InterPro" id="IPR000435">
    <property type="entry name" value="Tektins"/>
</dbReference>
<dbReference type="Proteomes" id="UP000655588">
    <property type="component" value="Unassembled WGS sequence"/>
</dbReference>
<organism evidence="5 6">
    <name type="scientific">Frieseomelitta varia</name>
    <dbReference type="NCBI Taxonomy" id="561572"/>
    <lineage>
        <taxon>Eukaryota</taxon>
        <taxon>Metazoa</taxon>
        <taxon>Ecdysozoa</taxon>
        <taxon>Arthropoda</taxon>
        <taxon>Hexapoda</taxon>
        <taxon>Insecta</taxon>
        <taxon>Pterygota</taxon>
        <taxon>Neoptera</taxon>
        <taxon>Endopterygota</taxon>
        <taxon>Hymenoptera</taxon>
        <taxon>Apocrita</taxon>
        <taxon>Aculeata</taxon>
        <taxon>Apoidea</taxon>
        <taxon>Anthophila</taxon>
        <taxon>Apidae</taxon>
        <taxon>Frieseomelitta</taxon>
    </lineage>
</organism>
<keyword evidence="3" id="KW-0966">Cell projection</keyword>
<protein>
    <recommendedName>
        <fullName evidence="3">Tektin</fullName>
    </recommendedName>
</protein>
<dbReference type="GO" id="GO:0060294">
    <property type="term" value="P:cilium movement involved in cell motility"/>
    <property type="evidence" value="ECO:0007669"/>
    <property type="project" value="UniProtKB-UniRule"/>
</dbReference>
<evidence type="ECO:0000313" key="5">
    <source>
        <dbReference type="EMBL" id="KAF3424380.1"/>
    </source>
</evidence>
<evidence type="ECO:0000256" key="1">
    <source>
        <dbReference type="ARBA" id="ARBA00007209"/>
    </source>
</evidence>
<name>A0A833RVH4_9HYME</name>
<sequence length="525" mass="60632">MDKTEGKQETVMYSQLQPWSTVGVPPCMEQIAGPPIPIRVGEFYKTPKPHSWRPTLGYEMIEASPLLFYLEIIHSLICDYRRPVQPVINLLANTCYMPKGMATEPLRFPNLVTGFDRNPAHAARAALFTRYGPYEWVQNQLKLYNESNSNRNFSENLRQDTVRAMREASEKVQNGQTETGRKLGERITDTTFWRNEVTSELERLIIENAKMQDCRRNLQTTIQSLEGQLHIAQECLYYREARTGADLVHDQAEHALLKEVEVVRNCENKLEQFTDKCVDQLTNSRAVQNQLEIDIKNKETALGIDITCHQMNNFSRGLQYYGGIEKYDPSVTESESWAEASNNVVKTSQKEREKSSHLRNDIEIAINAVGHEMWEAWADTNDALARRAAEMLEAKEKLQIHLHKIQQEIFAVEKDLQLIQKAITDKSSALKVAHTRLESRSHRPAAELCKDYAQLRMIEEVETIKSMIHEMNLKLQRFEAQQQQLLRTRSNLETDLKSKIDSLFIDREKCMGIRRSYPIASVIKF</sequence>
<keyword evidence="6" id="KW-1185">Reference proteome</keyword>
<feature type="coiled-coil region" evidence="4">
    <location>
        <begin position="461"/>
        <end position="495"/>
    </location>
</feature>
<keyword evidence="3" id="KW-0282">Flagellum</keyword>
<dbReference type="AlphaFoldDB" id="A0A833RVH4"/>
<keyword evidence="3" id="KW-0969">Cilium</keyword>
<dbReference type="GO" id="GO:0005634">
    <property type="term" value="C:nucleus"/>
    <property type="evidence" value="ECO:0007669"/>
    <property type="project" value="TreeGrafter"/>
</dbReference>
<dbReference type="GO" id="GO:0005930">
    <property type="term" value="C:axoneme"/>
    <property type="evidence" value="ECO:0007669"/>
    <property type="project" value="UniProtKB-SubCell"/>
</dbReference>
<evidence type="ECO:0000256" key="2">
    <source>
        <dbReference type="ARBA" id="ARBA00022490"/>
    </source>
</evidence>
<evidence type="ECO:0000313" key="6">
    <source>
        <dbReference type="Proteomes" id="UP000655588"/>
    </source>
</evidence>
<dbReference type="PRINTS" id="PR00511">
    <property type="entry name" value="TEKTIN"/>
</dbReference>
<dbReference type="Pfam" id="PF03148">
    <property type="entry name" value="Tektin"/>
    <property type="match status" value="1"/>
</dbReference>
<keyword evidence="2" id="KW-0963">Cytoplasm</keyword>
<comment type="similarity">
    <text evidence="1 3">Belongs to the tektin family.</text>
</comment>
<comment type="caution">
    <text evidence="5">The sequence shown here is derived from an EMBL/GenBank/DDBJ whole genome shotgun (WGS) entry which is preliminary data.</text>
</comment>
<gene>
    <name evidence="5" type="ORF">E2986_02214</name>
</gene>
<proteinExistence type="inferred from homology"/>
<comment type="subcellular location">
    <subcellularLocation>
        <location evidence="3">Cytoplasm</location>
        <location evidence="3">Cytoskeleton</location>
        <location evidence="3">Cilium axoneme</location>
    </subcellularLocation>
</comment>
<dbReference type="InterPro" id="IPR048256">
    <property type="entry name" value="Tektin-like"/>
</dbReference>
<reference evidence="5" key="1">
    <citation type="submission" date="2019-11" db="EMBL/GenBank/DDBJ databases">
        <title>The nuclear and mitochondrial genomes of Frieseomelitta varia - a highly eusocial stingless bee (Meliponini) with a permanently sterile worker caste.</title>
        <authorList>
            <person name="Freitas F.C.P."/>
            <person name="Lourenco A.P."/>
            <person name="Nunes F.M.F."/>
            <person name="Paschoal A.R."/>
            <person name="Abreu F.C.P."/>
            <person name="Barbin F.O."/>
            <person name="Bataglia L."/>
            <person name="Cardoso-Junior C.A.M."/>
            <person name="Cervoni M.S."/>
            <person name="Silva S.R."/>
            <person name="Dalarmi F."/>
            <person name="Del Lama M.A."/>
            <person name="Depintor T.S."/>
            <person name="Ferreira K.M."/>
            <person name="Goria P.S."/>
            <person name="Jaskot M.C."/>
            <person name="Lago D.C."/>
            <person name="Luna-Lucena D."/>
            <person name="Moda L.M."/>
            <person name="Nascimento L."/>
            <person name="Pedrino M."/>
            <person name="Rabico F.O."/>
            <person name="Sanches F.C."/>
            <person name="Santos D.E."/>
            <person name="Santos C.G."/>
            <person name="Vieira J."/>
            <person name="Lopes T.F."/>
            <person name="Barchuk A.R."/>
            <person name="Hartfelder K."/>
            <person name="Simoes Z.L.P."/>
            <person name="Bitondi M.M.G."/>
            <person name="Pinheiro D.G."/>
        </authorList>
    </citation>
    <scope>NUCLEOTIDE SEQUENCE</scope>
    <source>
        <strain evidence="5">USP_RPSP 00005682</strain>
        <tissue evidence="5">Whole individual</tissue>
    </source>
</reference>
<dbReference type="GO" id="GO:0015630">
    <property type="term" value="C:microtubule cytoskeleton"/>
    <property type="evidence" value="ECO:0007669"/>
    <property type="project" value="UniProtKB-UniRule"/>
</dbReference>
<dbReference type="PANTHER" id="PTHR19960:SF11">
    <property type="entry name" value="TEKTIN"/>
    <property type="match status" value="1"/>
</dbReference>
<keyword evidence="4" id="KW-0175">Coiled coil</keyword>
<dbReference type="EMBL" id="WNWW01000475">
    <property type="protein sequence ID" value="KAF3424380.1"/>
    <property type="molecule type" value="Genomic_DNA"/>
</dbReference>
<dbReference type="PANTHER" id="PTHR19960">
    <property type="entry name" value="TEKTIN"/>
    <property type="match status" value="1"/>
</dbReference>
<accession>A0A833RVH4</accession>